<evidence type="ECO:0000256" key="3">
    <source>
        <dbReference type="ARBA" id="ARBA00022475"/>
    </source>
</evidence>
<feature type="domain" description="EamA" evidence="8">
    <location>
        <begin position="152"/>
        <end position="284"/>
    </location>
</feature>
<dbReference type="RefSeq" id="WP_389364219.1">
    <property type="nucleotide sequence ID" value="NZ_JBIACK010000017.1"/>
</dbReference>
<comment type="caution">
    <text evidence="9">The sequence shown here is derived from an EMBL/GenBank/DDBJ whole genome shotgun (WGS) entry which is preliminary data.</text>
</comment>
<feature type="transmembrane region" description="Helical" evidence="7">
    <location>
        <begin position="123"/>
        <end position="140"/>
    </location>
</feature>
<dbReference type="EMBL" id="JBIACK010000017">
    <property type="protein sequence ID" value="MFE8703578.1"/>
    <property type="molecule type" value="Genomic_DNA"/>
</dbReference>
<feature type="transmembrane region" description="Helical" evidence="7">
    <location>
        <begin position="7"/>
        <end position="27"/>
    </location>
</feature>
<feature type="transmembrane region" description="Helical" evidence="7">
    <location>
        <begin position="212"/>
        <end position="233"/>
    </location>
</feature>
<organism evidence="9 10">
    <name type="scientific">Cytobacillus spartinae</name>
    <dbReference type="NCBI Taxonomy" id="3299023"/>
    <lineage>
        <taxon>Bacteria</taxon>
        <taxon>Bacillati</taxon>
        <taxon>Bacillota</taxon>
        <taxon>Bacilli</taxon>
        <taxon>Bacillales</taxon>
        <taxon>Bacillaceae</taxon>
        <taxon>Cytobacillus</taxon>
    </lineage>
</organism>
<protein>
    <submittedName>
        <fullName evidence="9">DMT family transporter</fullName>
    </submittedName>
</protein>
<evidence type="ECO:0000256" key="5">
    <source>
        <dbReference type="ARBA" id="ARBA00022989"/>
    </source>
</evidence>
<evidence type="ECO:0000256" key="1">
    <source>
        <dbReference type="ARBA" id="ARBA00004651"/>
    </source>
</evidence>
<feature type="domain" description="EamA" evidence="8">
    <location>
        <begin position="5"/>
        <end position="137"/>
    </location>
</feature>
<dbReference type="Gene3D" id="1.10.3730.20">
    <property type="match status" value="1"/>
</dbReference>
<dbReference type="InterPro" id="IPR000620">
    <property type="entry name" value="EamA_dom"/>
</dbReference>
<keyword evidence="5 7" id="KW-1133">Transmembrane helix</keyword>
<evidence type="ECO:0000256" key="2">
    <source>
        <dbReference type="ARBA" id="ARBA00007362"/>
    </source>
</evidence>
<gene>
    <name evidence="9" type="ORF">ACFYKX_23720</name>
</gene>
<dbReference type="Pfam" id="PF00892">
    <property type="entry name" value="EamA"/>
    <property type="match status" value="2"/>
</dbReference>
<evidence type="ECO:0000256" key="6">
    <source>
        <dbReference type="ARBA" id="ARBA00023136"/>
    </source>
</evidence>
<comment type="subcellular location">
    <subcellularLocation>
        <location evidence="1">Cell membrane</location>
        <topology evidence="1">Multi-pass membrane protein</topology>
    </subcellularLocation>
</comment>
<dbReference type="PANTHER" id="PTHR42920:SF15">
    <property type="entry name" value="MEMBRANE PROTEIN"/>
    <property type="match status" value="1"/>
</dbReference>
<evidence type="ECO:0000259" key="8">
    <source>
        <dbReference type="Pfam" id="PF00892"/>
    </source>
</evidence>
<dbReference type="InterPro" id="IPR037185">
    <property type="entry name" value="EmrE-like"/>
</dbReference>
<keyword evidence="4 7" id="KW-0812">Transmembrane</keyword>
<evidence type="ECO:0000313" key="10">
    <source>
        <dbReference type="Proteomes" id="UP001601059"/>
    </source>
</evidence>
<keyword evidence="3" id="KW-1003">Cell membrane</keyword>
<keyword evidence="10" id="KW-1185">Reference proteome</keyword>
<evidence type="ECO:0000256" key="4">
    <source>
        <dbReference type="ARBA" id="ARBA00022692"/>
    </source>
</evidence>
<dbReference type="Proteomes" id="UP001601059">
    <property type="component" value="Unassembled WGS sequence"/>
</dbReference>
<feature type="transmembrane region" description="Helical" evidence="7">
    <location>
        <begin position="155"/>
        <end position="174"/>
    </location>
</feature>
<dbReference type="SUPFAM" id="SSF103481">
    <property type="entry name" value="Multidrug resistance efflux transporter EmrE"/>
    <property type="match status" value="2"/>
</dbReference>
<accession>A0ABW6KL68</accession>
<reference evidence="9 10" key="1">
    <citation type="submission" date="2024-08" db="EMBL/GenBank/DDBJ databases">
        <title>Two novel Cytobacillus novel species.</title>
        <authorList>
            <person name="Liu G."/>
        </authorList>
    </citation>
    <scope>NUCLEOTIDE SEQUENCE [LARGE SCALE GENOMIC DNA]</scope>
    <source>
        <strain evidence="9 10">FJAT-54145</strain>
    </source>
</reference>
<evidence type="ECO:0000313" key="9">
    <source>
        <dbReference type="EMBL" id="MFE8703578.1"/>
    </source>
</evidence>
<feature type="transmembrane region" description="Helical" evidence="7">
    <location>
        <begin position="65"/>
        <end position="89"/>
    </location>
</feature>
<feature type="transmembrane region" description="Helical" evidence="7">
    <location>
        <begin position="245"/>
        <end position="262"/>
    </location>
</feature>
<feature type="transmembrane region" description="Helical" evidence="7">
    <location>
        <begin position="95"/>
        <end position="114"/>
    </location>
</feature>
<proteinExistence type="inferred from homology"/>
<feature type="transmembrane region" description="Helical" evidence="7">
    <location>
        <begin position="33"/>
        <end position="53"/>
    </location>
</feature>
<evidence type="ECO:0000256" key="7">
    <source>
        <dbReference type="SAM" id="Phobius"/>
    </source>
</evidence>
<dbReference type="InterPro" id="IPR051258">
    <property type="entry name" value="Diverse_Substrate_Transporter"/>
</dbReference>
<comment type="similarity">
    <text evidence="2">Belongs to the EamA transporter family.</text>
</comment>
<name>A0ABW6KL68_9BACI</name>
<feature type="transmembrane region" description="Helical" evidence="7">
    <location>
        <begin position="181"/>
        <end position="200"/>
    </location>
</feature>
<sequence length="306" mass="33901">MPVYYYILLLSTSFLWAGNFIAGKYLVGYASPLVLTELRWVIALIALLPFILLKEKTLKFPKKALFPLIGMGLTGIVLFNLFMYLALTYTTADNVGLISTLNPIAIALLSFLFFKEKLSAQKYIAILISLIGIMIVLSHGDLQKLIQLKFNVGDIYMMIAVVCWGLYSILGKVAMRTVSPFLSTFWSGMFGVIMIVPFIVKDLEITNPPPSFWVAALYTGVGATVLGMVFWNIGVKNVGSTTAGMFLNFNPIFTAALAYYFLGERMGVAQWIGAIIVIIGVYLFTNEKLLSRLNLVGNKVVEKVPQ</sequence>
<dbReference type="PANTHER" id="PTHR42920">
    <property type="entry name" value="OS03G0707200 PROTEIN-RELATED"/>
    <property type="match status" value="1"/>
</dbReference>
<feature type="transmembrane region" description="Helical" evidence="7">
    <location>
        <begin position="268"/>
        <end position="285"/>
    </location>
</feature>
<keyword evidence="6 7" id="KW-0472">Membrane</keyword>